<organism evidence="2 3">
    <name type="scientific">Atopobium deltae</name>
    <dbReference type="NCBI Taxonomy" id="1393034"/>
    <lineage>
        <taxon>Bacteria</taxon>
        <taxon>Bacillati</taxon>
        <taxon>Actinomycetota</taxon>
        <taxon>Coriobacteriia</taxon>
        <taxon>Coriobacteriales</taxon>
        <taxon>Atopobiaceae</taxon>
        <taxon>Atopobium</taxon>
    </lineage>
</organism>
<evidence type="ECO:0000313" key="3">
    <source>
        <dbReference type="Proteomes" id="UP000070675"/>
    </source>
</evidence>
<dbReference type="STRING" id="1393034.HMPREF3192_01481"/>
<name>A0A133XPE5_9ACTN</name>
<reference evidence="3" key="1">
    <citation type="submission" date="2016-01" db="EMBL/GenBank/DDBJ databases">
        <authorList>
            <person name="Mitreva M."/>
            <person name="Pepin K.H."/>
            <person name="Mihindukulasuriya K.A."/>
            <person name="Fulton R."/>
            <person name="Fronick C."/>
            <person name="O'Laughlin M."/>
            <person name="Miner T."/>
            <person name="Herter B."/>
            <person name="Rosa B.A."/>
            <person name="Cordes M."/>
            <person name="Tomlinson C."/>
            <person name="Wollam A."/>
            <person name="Palsikar V.B."/>
            <person name="Mardis E.R."/>
            <person name="Wilson R.K."/>
        </authorList>
    </citation>
    <scope>NUCLEOTIDE SEQUENCE [LARGE SCALE GENOMIC DNA]</scope>
    <source>
        <strain evidence="3">DNF00019</strain>
    </source>
</reference>
<proteinExistence type="predicted"/>
<dbReference type="AlphaFoldDB" id="A0A133XPE5"/>
<dbReference type="Proteomes" id="UP000070675">
    <property type="component" value="Unassembled WGS sequence"/>
</dbReference>
<keyword evidence="1" id="KW-1133">Transmembrane helix</keyword>
<accession>A0A133XPE5</accession>
<comment type="caution">
    <text evidence="2">The sequence shown here is derived from an EMBL/GenBank/DDBJ whole genome shotgun (WGS) entry which is preliminary data.</text>
</comment>
<keyword evidence="1" id="KW-0472">Membrane</keyword>
<feature type="transmembrane region" description="Helical" evidence="1">
    <location>
        <begin position="37"/>
        <end position="58"/>
    </location>
</feature>
<sequence>MFDCANLAKFGVGEKLYSIVHRVFLFVYEVCMDIQNVVAYVTCFAAVASIFVTLYVFYQQARADILVYTEHDLDNSTVSVIVENHGGSAAYDVKCSIENIDRMFVVDACKQNKDRGIFNPHGVALLAPGAKRTAMVTVGLVPIKTIRELSSTSFYVNVSYTERNIFRFMRRRKFVQRIEFASLNALYVDSLLSTMSKNHEKIAKQLAKISDALSVSDHH</sequence>
<dbReference type="EMBL" id="LSCR01000045">
    <property type="protein sequence ID" value="KXB32801.1"/>
    <property type="molecule type" value="Genomic_DNA"/>
</dbReference>
<evidence type="ECO:0000256" key="1">
    <source>
        <dbReference type="SAM" id="Phobius"/>
    </source>
</evidence>
<protein>
    <submittedName>
        <fullName evidence="2">Uncharacterized protein</fullName>
    </submittedName>
</protein>
<evidence type="ECO:0000313" key="2">
    <source>
        <dbReference type="EMBL" id="KXB32801.1"/>
    </source>
</evidence>
<keyword evidence="1" id="KW-0812">Transmembrane</keyword>
<keyword evidence="3" id="KW-1185">Reference proteome</keyword>
<dbReference type="PATRIC" id="fig|1393034.3.peg.1442"/>
<gene>
    <name evidence="2" type="ORF">HMPREF3192_01481</name>
</gene>